<keyword evidence="2" id="KW-0217">Developmental protein</keyword>
<dbReference type="GO" id="GO:0005634">
    <property type="term" value="C:nucleus"/>
    <property type="evidence" value="ECO:0007669"/>
    <property type="project" value="UniProtKB-SubCell"/>
</dbReference>
<comment type="caution">
    <text evidence="14">The sequence shown here is derived from an EMBL/GenBank/DDBJ whole genome shotgun (WGS) entry which is preliminary data.</text>
</comment>
<dbReference type="GO" id="GO:0000978">
    <property type="term" value="F:RNA polymerase II cis-regulatory region sequence-specific DNA binding"/>
    <property type="evidence" value="ECO:0007669"/>
    <property type="project" value="TreeGrafter"/>
</dbReference>
<evidence type="ECO:0000313" key="15">
    <source>
        <dbReference type="Proteomes" id="UP001497623"/>
    </source>
</evidence>
<evidence type="ECO:0000256" key="6">
    <source>
        <dbReference type="ARBA" id="ARBA00023159"/>
    </source>
</evidence>
<evidence type="ECO:0000256" key="1">
    <source>
        <dbReference type="ARBA" id="ARBA00004123"/>
    </source>
</evidence>
<sequence>MDQASPSSNHHLHSEGGAAGSAAGMPLGPTLGSSLTSLAPLEPHRSSPYPGLLPGAEWGMMETTDITRDYGGLFSSSLVEYGLPPLLPRTPPPHDTHHTPYEFQYGGQHYAYSPQDYPAPLTPESDPPSDGSGGGSPTSSPLAAPNYPVSTAAGSPVTTTHAFPVSTTVTPHFTTTAASYLPTGHATYNFSSLSPPTEDLAALHSGLTHEPLASSLSSMLGLSCPTLPDGGLTGLSSDVFGSFGHYVPDNNRLEAVDTPDVCDPTDDALKSDLLGKPRKERTAFTKQQIRELETEFQHSNYLTRLRRYEIAVSLDLTERQVKVWFQNRRMKWKRTKSGQLAMKRQQQAEAEAQQRAEEEAEALMQLEQAAKLEMGHNNSMEDSKPFFQQLQQNLMRECNFDTAPGGTTEVETDPTESNTSLVAPSDTNSNISSKGSIIKSGVYDPLMGHNQALCSTQLASLAAVTPPPQGEATMTMASTMTSTTVLTGSNSPQDQQSICPTTLKQGQPILHCNVLTDTPVTQEKLEHVDKISVLQEQTETYLHTTCN</sequence>
<keyword evidence="11" id="KW-0175">Coiled coil</keyword>
<reference evidence="14 15" key="1">
    <citation type="submission" date="2024-05" db="EMBL/GenBank/DDBJ databases">
        <authorList>
            <person name="Wallberg A."/>
        </authorList>
    </citation>
    <scope>NUCLEOTIDE SEQUENCE [LARGE SCALE GENOMIC DNA]</scope>
</reference>
<keyword evidence="4 9" id="KW-0238">DNA-binding</keyword>
<organism evidence="14 15">
    <name type="scientific">Meganyctiphanes norvegica</name>
    <name type="common">Northern krill</name>
    <name type="synonym">Thysanopoda norvegica</name>
    <dbReference type="NCBI Taxonomy" id="48144"/>
    <lineage>
        <taxon>Eukaryota</taxon>
        <taxon>Metazoa</taxon>
        <taxon>Ecdysozoa</taxon>
        <taxon>Arthropoda</taxon>
        <taxon>Crustacea</taxon>
        <taxon>Multicrustacea</taxon>
        <taxon>Malacostraca</taxon>
        <taxon>Eumalacostraca</taxon>
        <taxon>Eucarida</taxon>
        <taxon>Euphausiacea</taxon>
        <taxon>Euphausiidae</taxon>
        <taxon>Meganyctiphanes</taxon>
    </lineage>
</organism>
<protein>
    <recommendedName>
        <fullName evidence="13">Homeobox domain-containing protein</fullName>
    </recommendedName>
</protein>
<keyword evidence="3" id="KW-0805">Transcription regulation</keyword>
<comment type="subcellular location">
    <subcellularLocation>
        <location evidence="1 9 10">Nucleus</location>
    </subcellularLocation>
</comment>
<dbReference type="PANTHER" id="PTHR24328">
    <property type="entry name" value="HOMEOBOX PROTEIN MOX"/>
    <property type="match status" value="1"/>
</dbReference>
<dbReference type="GO" id="GO:0000981">
    <property type="term" value="F:DNA-binding transcription factor activity, RNA polymerase II-specific"/>
    <property type="evidence" value="ECO:0007669"/>
    <property type="project" value="InterPro"/>
</dbReference>
<feature type="coiled-coil region" evidence="11">
    <location>
        <begin position="342"/>
        <end position="373"/>
    </location>
</feature>
<dbReference type="InterPro" id="IPR042634">
    <property type="entry name" value="MOX-1/MOX-2"/>
</dbReference>
<feature type="compositionally biased region" description="Polar residues" evidence="12">
    <location>
        <begin position="415"/>
        <end position="427"/>
    </location>
</feature>
<proteinExistence type="predicted"/>
<evidence type="ECO:0000256" key="9">
    <source>
        <dbReference type="PROSITE-ProRule" id="PRU00108"/>
    </source>
</evidence>
<feature type="compositionally biased region" description="Low complexity" evidence="12">
    <location>
        <begin position="20"/>
        <end position="41"/>
    </location>
</feature>
<dbReference type="PROSITE" id="PS50071">
    <property type="entry name" value="HOMEOBOX_2"/>
    <property type="match status" value="1"/>
</dbReference>
<feature type="domain" description="Homeobox" evidence="13">
    <location>
        <begin position="275"/>
        <end position="335"/>
    </location>
</feature>
<keyword evidence="6" id="KW-0010">Activator</keyword>
<dbReference type="PANTHER" id="PTHR24328:SF7">
    <property type="entry name" value="BUTTONLESS"/>
    <property type="match status" value="1"/>
</dbReference>
<name>A0AAV2QVN7_MEGNR</name>
<dbReference type="EMBL" id="CAXKWB010012250">
    <property type="protein sequence ID" value="CAL4103905.1"/>
    <property type="molecule type" value="Genomic_DNA"/>
</dbReference>
<keyword evidence="7" id="KW-0804">Transcription</keyword>
<feature type="region of interest" description="Disordered" evidence="12">
    <location>
        <begin position="112"/>
        <end position="156"/>
    </location>
</feature>
<dbReference type="Pfam" id="PF00046">
    <property type="entry name" value="Homeodomain"/>
    <property type="match status" value="1"/>
</dbReference>
<evidence type="ECO:0000256" key="3">
    <source>
        <dbReference type="ARBA" id="ARBA00023015"/>
    </source>
</evidence>
<evidence type="ECO:0000256" key="10">
    <source>
        <dbReference type="RuleBase" id="RU000682"/>
    </source>
</evidence>
<dbReference type="PROSITE" id="PS00027">
    <property type="entry name" value="HOMEOBOX_1"/>
    <property type="match status" value="1"/>
</dbReference>
<dbReference type="CDD" id="cd00086">
    <property type="entry name" value="homeodomain"/>
    <property type="match status" value="1"/>
</dbReference>
<evidence type="ECO:0000256" key="11">
    <source>
        <dbReference type="SAM" id="Coils"/>
    </source>
</evidence>
<keyword evidence="5 9" id="KW-0371">Homeobox</keyword>
<dbReference type="Proteomes" id="UP001497623">
    <property type="component" value="Unassembled WGS sequence"/>
</dbReference>
<dbReference type="InterPro" id="IPR009057">
    <property type="entry name" value="Homeodomain-like_sf"/>
</dbReference>
<evidence type="ECO:0000256" key="12">
    <source>
        <dbReference type="SAM" id="MobiDB-lite"/>
    </source>
</evidence>
<keyword evidence="15" id="KW-1185">Reference proteome</keyword>
<dbReference type="SUPFAM" id="SSF46689">
    <property type="entry name" value="Homeodomain-like"/>
    <property type="match status" value="1"/>
</dbReference>
<feature type="region of interest" description="Disordered" evidence="12">
    <location>
        <begin position="404"/>
        <end position="428"/>
    </location>
</feature>
<evidence type="ECO:0000256" key="4">
    <source>
        <dbReference type="ARBA" id="ARBA00023125"/>
    </source>
</evidence>
<evidence type="ECO:0000313" key="14">
    <source>
        <dbReference type="EMBL" id="CAL4103905.1"/>
    </source>
</evidence>
<evidence type="ECO:0000256" key="8">
    <source>
        <dbReference type="ARBA" id="ARBA00023242"/>
    </source>
</evidence>
<evidence type="ECO:0000256" key="5">
    <source>
        <dbReference type="ARBA" id="ARBA00023155"/>
    </source>
</evidence>
<dbReference type="InterPro" id="IPR020479">
    <property type="entry name" value="HD_metazoa"/>
</dbReference>
<accession>A0AAV2QVN7</accession>
<evidence type="ECO:0000256" key="7">
    <source>
        <dbReference type="ARBA" id="ARBA00023163"/>
    </source>
</evidence>
<evidence type="ECO:0000256" key="2">
    <source>
        <dbReference type="ARBA" id="ARBA00022473"/>
    </source>
</evidence>
<dbReference type="GO" id="GO:0045944">
    <property type="term" value="P:positive regulation of transcription by RNA polymerase II"/>
    <property type="evidence" value="ECO:0007669"/>
    <property type="project" value="InterPro"/>
</dbReference>
<dbReference type="PRINTS" id="PR00024">
    <property type="entry name" value="HOMEOBOX"/>
</dbReference>
<evidence type="ECO:0000259" key="13">
    <source>
        <dbReference type="PROSITE" id="PS50071"/>
    </source>
</evidence>
<feature type="region of interest" description="Disordered" evidence="12">
    <location>
        <begin position="1"/>
        <end position="48"/>
    </location>
</feature>
<gene>
    <name evidence="14" type="ORF">MNOR_LOCUS17675</name>
</gene>
<dbReference type="InterPro" id="IPR017970">
    <property type="entry name" value="Homeobox_CS"/>
</dbReference>
<feature type="DNA-binding region" description="Homeobox" evidence="9">
    <location>
        <begin position="277"/>
        <end position="336"/>
    </location>
</feature>
<dbReference type="Gene3D" id="1.10.10.60">
    <property type="entry name" value="Homeodomain-like"/>
    <property type="match status" value="1"/>
</dbReference>
<dbReference type="SMART" id="SM00389">
    <property type="entry name" value="HOX"/>
    <property type="match status" value="1"/>
</dbReference>
<dbReference type="InterPro" id="IPR001356">
    <property type="entry name" value="HD"/>
</dbReference>
<dbReference type="AlphaFoldDB" id="A0AAV2QVN7"/>
<keyword evidence="8 9" id="KW-0539">Nucleus</keyword>